<keyword evidence="6 9" id="KW-0378">Hydrolase</keyword>
<dbReference type="GO" id="GO:0005829">
    <property type="term" value="C:cytosol"/>
    <property type="evidence" value="ECO:0007669"/>
    <property type="project" value="TreeGrafter"/>
</dbReference>
<protein>
    <recommendedName>
        <fullName evidence="4 9">Dihydroorotase</fullName>
        <shortName evidence="9">DHOase</shortName>
        <ecNumber evidence="4 9">3.5.2.3</ecNumber>
    </recommendedName>
</protein>
<evidence type="ECO:0000256" key="1">
    <source>
        <dbReference type="ARBA" id="ARBA00002368"/>
    </source>
</evidence>
<dbReference type="RefSeq" id="WP_089991968.1">
    <property type="nucleotide sequence ID" value="NZ_FOIZ01000001.1"/>
</dbReference>
<feature type="binding site" evidence="9">
    <location>
        <position position="179"/>
    </location>
    <ligand>
        <name>Zn(2+)</name>
        <dbReference type="ChEBI" id="CHEBI:29105"/>
        <label>2</label>
    </ligand>
</feature>
<feature type="modified residue" description="N6-carboxylysine" evidence="9">
    <location>
        <position position="104"/>
    </location>
</feature>
<feature type="binding site" description="via carbamate group" evidence="9">
    <location>
        <position position="104"/>
    </location>
    <ligand>
        <name>Zn(2+)</name>
        <dbReference type="ChEBI" id="CHEBI:29105"/>
        <label>1</label>
    </ligand>
</feature>
<dbReference type="InterPro" id="IPR006680">
    <property type="entry name" value="Amidohydro-rel"/>
</dbReference>
<feature type="binding site" evidence="9">
    <location>
        <position position="268"/>
    </location>
    <ligand>
        <name>substrate</name>
    </ligand>
</feature>
<comment type="subunit">
    <text evidence="9">Homodimer.</text>
</comment>
<dbReference type="NCBIfam" id="TIGR00856">
    <property type="entry name" value="pyrC_dimer"/>
    <property type="match status" value="1"/>
</dbReference>
<name>A0A1I0PSI8_9RHOB</name>
<evidence type="ECO:0000259" key="11">
    <source>
        <dbReference type="Pfam" id="PF01979"/>
    </source>
</evidence>
<reference evidence="12 13" key="1">
    <citation type="submission" date="2016-10" db="EMBL/GenBank/DDBJ databases">
        <authorList>
            <person name="de Groot N.N."/>
        </authorList>
    </citation>
    <scope>NUCLEOTIDE SEQUENCE [LARGE SCALE GENOMIC DNA]</scope>
    <source>
        <strain evidence="12 13">DSM 17925</strain>
    </source>
</reference>
<dbReference type="GO" id="GO:0008270">
    <property type="term" value="F:zinc ion binding"/>
    <property type="evidence" value="ECO:0007669"/>
    <property type="project" value="UniProtKB-UniRule"/>
</dbReference>
<dbReference type="UniPathway" id="UPA00070">
    <property type="reaction ID" value="UER00117"/>
</dbReference>
<dbReference type="GO" id="GO:0004151">
    <property type="term" value="F:dihydroorotase activity"/>
    <property type="evidence" value="ECO:0007669"/>
    <property type="project" value="UniProtKB-UniRule"/>
</dbReference>
<dbReference type="InterPro" id="IPR002195">
    <property type="entry name" value="Dihydroorotase_CS"/>
</dbReference>
<feature type="active site" evidence="9">
    <location>
        <position position="252"/>
    </location>
</feature>
<evidence type="ECO:0000256" key="6">
    <source>
        <dbReference type="ARBA" id="ARBA00022801"/>
    </source>
</evidence>
<dbReference type="PANTHER" id="PTHR43137">
    <property type="entry name" value="DIHYDROOROTASE"/>
    <property type="match status" value="1"/>
</dbReference>
<feature type="binding site" description="via carbamate group" evidence="9">
    <location>
        <position position="104"/>
    </location>
    <ligand>
        <name>Zn(2+)</name>
        <dbReference type="ChEBI" id="CHEBI:29105"/>
        <label>2</label>
    </ligand>
</feature>
<keyword evidence="5 9" id="KW-0479">Metal-binding</keyword>
<dbReference type="STRING" id="364200.SAMN04488515_1393"/>
<keyword evidence="7 9" id="KW-0862">Zinc</keyword>
<dbReference type="Proteomes" id="UP000199167">
    <property type="component" value="Unassembled WGS sequence"/>
</dbReference>
<feature type="binding site" evidence="9">
    <location>
        <position position="252"/>
    </location>
    <ligand>
        <name>Zn(2+)</name>
        <dbReference type="ChEBI" id="CHEBI:29105"/>
        <label>1</label>
    </ligand>
</feature>
<dbReference type="PROSITE" id="PS00482">
    <property type="entry name" value="DIHYDROOROTASE_1"/>
    <property type="match status" value="1"/>
</dbReference>
<dbReference type="InterPro" id="IPR032466">
    <property type="entry name" value="Metal_Hydrolase"/>
</dbReference>
<evidence type="ECO:0000256" key="5">
    <source>
        <dbReference type="ARBA" id="ARBA00022723"/>
    </source>
</evidence>
<comment type="cofactor">
    <cofactor evidence="9 10">
        <name>Zn(2+)</name>
        <dbReference type="ChEBI" id="CHEBI:29105"/>
    </cofactor>
    <text evidence="9 10">Binds 2 Zn(2+) ions per subunit.</text>
</comment>
<dbReference type="CDD" id="cd01294">
    <property type="entry name" value="DHOase"/>
    <property type="match status" value="1"/>
</dbReference>
<organism evidence="12 13">
    <name type="scientific">Cognatiyoonia koreensis</name>
    <dbReference type="NCBI Taxonomy" id="364200"/>
    <lineage>
        <taxon>Bacteria</taxon>
        <taxon>Pseudomonadati</taxon>
        <taxon>Pseudomonadota</taxon>
        <taxon>Alphaproteobacteria</taxon>
        <taxon>Rhodobacterales</taxon>
        <taxon>Paracoccaceae</taxon>
        <taxon>Cognatiyoonia</taxon>
    </lineage>
</organism>
<dbReference type="HAMAP" id="MF_00219">
    <property type="entry name" value="PyrC_classII"/>
    <property type="match status" value="1"/>
</dbReference>
<feature type="binding site" evidence="9">
    <location>
        <position position="141"/>
    </location>
    <ligand>
        <name>Zn(2+)</name>
        <dbReference type="ChEBI" id="CHEBI:29105"/>
        <label>2</label>
    </ligand>
</feature>
<dbReference type="GO" id="GO:0044205">
    <property type="term" value="P:'de novo' UMP biosynthetic process"/>
    <property type="evidence" value="ECO:0007669"/>
    <property type="project" value="UniProtKB-UniRule"/>
</dbReference>
<feature type="binding site" evidence="9">
    <location>
        <position position="20"/>
    </location>
    <ligand>
        <name>Zn(2+)</name>
        <dbReference type="ChEBI" id="CHEBI:29105"/>
        <label>1</label>
    </ligand>
</feature>
<comment type="catalytic activity">
    <reaction evidence="9 10">
        <text>(S)-dihydroorotate + H2O = N-carbamoyl-L-aspartate + H(+)</text>
        <dbReference type="Rhea" id="RHEA:24296"/>
        <dbReference type="ChEBI" id="CHEBI:15377"/>
        <dbReference type="ChEBI" id="CHEBI:15378"/>
        <dbReference type="ChEBI" id="CHEBI:30864"/>
        <dbReference type="ChEBI" id="CHEBI:32814"/>
        <dbReference type="EC" id="3.5.2.3"/>
    </reaction>
</comment>
<dbReference type="GO" id="GO:0006207">
    <property type="term" value="P:'de novo' pyrimidine nucleobase biosynthetic process"/>
    <property type="evidence" value="ECO:0007669"/>
    <property type="project" value="TreeGrafter"/>
</dbReference>
<feature type="domain" description="Amidohydrolase-related" evidence="11">
    <location>
        <begin position="16"/>
        <end position="310"/>
    </location>
</feature>
<evidence type="ECO:0000313" key="13">
    <source>
        <dbReference type="Proteomes" id="UP000199167"/>
    </source>
</evidence>
<dbReference type="AlphaFoldDB" id="A0A1I0PSI8"/>
<evidence type="ECO:0000256" key="3">
    <source>
        <dbReference type="ARBA" id="ARBA00005631"/>
    </source>
</evidence>
<dbReference type="EC" id="3.5.2.3" evidence="4 9"/>
<keyword evidence="13" id="KW-1185">Reference proteome</keyword>
<feature type="binding site" evidence="9">
    <location>
        <position position="256"/>
    </location>
    <ligand>
        <name>substrate</name>
    </ligand>
</feature>
<comment type="function">
    <text evidence="1 9">Catalyzes the reversible cyclization of carbamoyl aspartate to dihydroorotate.</text>
</comment>
<dbReference type="SUPFAM" id="SSF51556">
    <property type="entry name" value="Metallo-dependent hydrolases"/>
    <property type="match status" value="1"/>
</dbReference>
<dbReference type="InterPro" id="IPR004721">
    <property type="entry name" value="DHOdimr"/>
</dbReference>
<comment type="similarity">
    <text evidence="3 9 10">Belongs to the metallo-dependent hydrolases superfamily. DHOase family. Class II DHOase subfamily.</text>
</comment>
<feature type="binding site" evidence="9">
    <location>
        <position position="18"/>
    </location>
    <ligand>
        <name>Zn(2+)</name>
        <dbReference type="ChEBI" id="CHEBI:29105"/>
        <label>1</label>
    </ligand>
</feature>
<feature type="binding site" evidence="9">
    <location>
        <position position="224"/>
    </location>
    <ligand>
        <name>substrate</name>
    </ligand>
</feature>
<keyword evidence="8 9" id="KW-0665">Pyrimidine biosynthesis</keyword>
<comment type="pathway">
    <text evidence="2 9 10">Pyrimidine metabolism; UMP biosynthesis via de novo pathway; (S)-dihydroorotate from bicarbonate: step 3/3.</text>
</comment>
<evidence type="ECO:0000256" key="10">
    <source>
        <dbReference type="RuleBase" id="RU003440"/>
    </source>
</evidence>
<dbReference type="PIRSF" id="PIRSF001237">
    <property type="entry name" value="DHOdimr"/>
    <property type="match status" value="1"/>
</dbReference>
<evidence type="ECO:0000256" key="8">
    <source>
        <dbReference type="ARBA" id="ARBA00022975"/>
    </source>
</evidence>
<accession>A0A1I0PSI8</accession>
<evidence type="ECO:0000256" key="2">
    <source>
        <dbReference type="ARBA" id="ARBA00004880"/>
    </source>
</evidence>
<dbReference type="PANTHER" id="PTHR43137:SF1">
    <property type="entry name" value="DIHYDROOROTASE"/>
    <property type="match status" value="1"/>
</dbReference>
<feature type="binding site" evidence="9">
    <location>
        <begin position="20"/>
        <end position="22"/>
    </location>
    <ligand>
        <name>substrate</name>
    </ligand>
</feature>
<dbReference type="Pfam" id="PF01979">
    <property type="entry name" value="Amidohydro_1"/>
    <property type="match status" value="1"/>
</dbReference>
<evidence type="ECO:0000256" key="4">
    <source>
        <dbReference type="ARBA" id="ARBA00012860"/>
    </source>
</evidence>
<evidence type="ECO:0000256" key="7">
    <source>
        <dbReference type="ARBA" id="ARBA00022833"/>
    </source>
</evidence>
<proteinExistence type="inferred from homology"/>
<dbReference type="PROSITE" id="PS00483">
    <property type="entry name" value="DIHYDROOROTASE_2"/>
    <property type="match status" value="1"/>
</dbReference>
<dbReference type="EMBL" id="FOIZ01000001">
    <property type="protein sequence ID" value="SEW17251.1"/>
    <property type="molecule type" value="Genomic_DNA"/>
</dbReference>
<dbReference type="OrthoDB" id="9808095at2"/>
<evidence type="ECO:0000256" key="9">
    <source>
        <dbReference type="HAMAP-Rule" id="MF_00219"/>
    </source>
</evidence>
<feature type="binding site" evidence="9">
    <location>
        <position position="46"/>
    </location>
    <ligand>
        <name>substrate</name>
    </ligand>
</feature>
<sequence>MPDKDITELTITRPDDWHLHLRDGSMLRAVLPETSRHFGRAIIMPNLVPPVVTAEQANAYRGRIMSAVPAGDMFTPLMTLYLTEDTDPADVAAAHENGIATAVKLYPAGATTNSQSGVRNFDKIRPVLDVMAEIGMPLCVHGEVTHSDVDIFDREAAFIDKVLKPIRKKNPDLRVVMEHITTDVAVDYVRDTPRNLAATITTHHLIINRNHILAGGIRPHYYCLPVAKREKHRVALVQAAISGDKRFFLGTDSAPHLDPLKLQPCGCAGIFSATNTLSCLAEVFDAAGALKKLEAFTSLNGPLFYGLEPNPEKITLRKGEPVSYPENIQTAEGPVTVFDPGFPLHWSVET</sequence>
<gene>
    <name evidence="9" type="primary">pyrC</name>
    <name evidence="12" type="ORF">SAMN04488515_1393</name>
</gene>
<evidence type="ECO:0000313" key="12">
    <source>
        <dbReference type="EMBL" id="SEW17251.1"/>
    </source>
</evidence>
<dbReference type="Gene3D" id="3.20.20.140">
    <property type="entry name" value="Metal-dependent hydrolases"/>
    <property type="match status" value="1"/>
</dbReference>
<feature type="binding site" evidence="9">
    <location>
        <position position="141"/>
    </location>
    <ligand>
        <name>substrate</name>
    </ligand>
</feature>